<reference evidence="2" key="1">
    <citation type="submission" date="2020-10" db="EMBL/GenBank/DDBJ databases">
        <authorList>
            <person name="Gilroy R."/>
        </authorList>
    </citation>
    <scope>NUCLEOTIDE SEQUENCE</scope>
    <source>
        <strain evidence="2">CHK176-6737</strain>
    </source>
</reference>
<gene>
    <name evidence="2" type="ORF">IAD23_02540</name>
</gene>
<dbReference type="Proteomes" id="UP000824125">
    <property type="component" value="Unassembled WGS sequence"/>
</dbReference>
<evidence type="ECO:0000256" key="1">
    <source>
        <dbReference type="SAM" id="Phobius"/>
    </source>
</evidence>
<dbReference type="AlphaFoldDB" id="A0A9D1SMW0"/>
<proteinExistence type="predicted"/>
<keyword evidence="1" id="KW-1133">Transmembrane helix</keyword>
<sequence>MQKMPKIKVSLLLKVACIFLVVGVAVLSLGFVLGPSGYLYFDHGLKTGNNVTETSIDEETAPFNQIVFDYSEFDEIRIETGESYKVEIKSKTPYFTPNYTVKGGVLTIGAAVETKKTAGHVLEITSSGYDSSAVITVPENAALSLVDIHELDTVEEYFGYSSIFFSRAYLTPKVTLNGLQVEQFSFACTADLNVQNCTVSSLTSELDSYAQLDYRVKNSTVNEAVLTADTQTGGLYLHGTDSAFTRLQTDVSQVSLEGGSVQSADISADSLDCENVQFTDLVYDVQSALLTGCTAETIDGTADNQNKVSLNGSRADYALDLQASPAVEVIEKTVPYTDALYIYGYDTQQTAQETATVKEGDENYTNLYTNGAYISENTEVRTLADGTTLEERSVVVYKERTLRYFVQNGITYYDVGTSDNVGIWNSNVMTMTHDEFEETLADFNTGGVYVDGAQAAVETYTAESGSGNRVRLVCTYSNILLNFSQE</sequence>
<name>A0A9D1SMW0_9FIRM</name>
<comment type="caution">
    <text evidence="2">The sequence shown here is derived from an EMBL/GenBank/DDBJ whole genome shotgun (WGS) entry which is preliminary data.</text>
</comment>
<protein>
    <submittedName>
        <fullName evidence="2">DUF4097 family beta strand repeat protein</fullName>
    </submittedName>
</protein>
<dbReference type="EMBL" id="DVNM01000014">
    <property type="protein sequence ID" value="HIU68822.1"/>
    <property type="molecule type" value="Genomic_DNA"/>
</dbReference>
<feature type="transmembrane region" description="Helical" evidence="1">
    <location>
        <begin position="12"/>
        <end position="33"/>
    </location>
</feature>
<reference evidence="2" key="2">
    <citation type="journal article" date="2021" name="PeerJ">
        <title>Extensive microbial diversity within the chicken gut microbiome revealed by metagenomics and culture.</title>
        <authorList>
            <person name="Gilroy R."/>
            <person name="Ravi A."/>
            <person name="Getino M."/>
            <person name="Pursley I."/>
            <person name="Horton D.L."/>
            <person name="Alikhan N.F."/>
            <person name="Baker D."/>
            <person name="Gharbi K."/>
            <person name="Hall N."/>
            <person name="Watson M."/>
            <person name="Adriaenssens E.M."/>
            <person name="Foster-Nyarko E."/>
            <person name="Jarju S."/>
            <person name="Secka A."/>
            <person name="Antonio M."/>
            <person name="Oren A."/>
            <person name="Chaudhuri R.R."/>
            <person name="La Ragione R."/>
            <person name="Hildebrand F."/>
            <person name="Pallen M.J."/>
        </authorList>
    </citation>
    <scope>NUCLEOTIDE SEQUENCE</scope>
    <source>
        <strain evidence="2">CHK176-6737</strain>
    </source>
</reference>
<organism evidence="2 3">
    <name type="scientific">Candidatus Scybalenecus merdavium</name>
    <dbReference type="NCBI Taxonomy" id="2840939"/>
    <lineage>
        <taxon>Bacteria</taxon>
        <taxon>Bacillati</taxon>
        <taxon>Bacillota</taxon>
        <taxon>Clostridia</taxon>
        <taxon>Eubacteriales</taxon>
        <taxon>Oscillospiraceae</taxon>
        <taxon>Oscillospiraceae incertae sedis</taxon>
        <taxon>Candidatus Scybalenecus</taxon>
    </lineage>
</organism>
<keyword evidence="1" id="KW-0472">Membrane</keyword>
<evidence type="ECO:0000313" key="2">
    <source>
        <dbReference type="EMBL" id="HIU68822.1"/>
    </source>
</evidence>
<evidence type="ECO:0000313" key="3">
    <source>
        <dbReference type="Proteomes" id="UP000824125"/>
    </source>
</evidence>
<accession>A0A9D1SMW0</accession>
<keyword evidence="1" id="KW-0812">Transmembrane</keyword>